<protein>
    <submittedName>
        <fullName evidence="3">Homoserine kinase</fullName>
    </submittedName>
</protein>
<proteinExistence type="inferred from homology"/>
<evidence type="ECO:0000313" key="4">
    <source>
        <dbReference type="Proteomes" id="UP001057134"/>
    </source>
</evidence>
<gene>
    <name evidence="3" type="ORF">SK3146_06886</name>
</gene>
<evidence type="ECO:0000259" key="2">
    <source>
        <dbReference type="Pfam" id="PF01636"/>
    </source>
</evidence>
<comment type="similarity">
    <text evidence="1">Belongs to the pseudomonas-type ThrB family.</text>
</comment>
<sequence length="347" mass="40428">MEPFFQFDTAENRQALLSRARDVVLTALRQYELEWNSIRFIQLSDTITYKIETTASKSYLLRIHSERMNKEEIRSELVFLDELKNVHGLLVPTGIKSLNDSDILECATKEGFKEPLVTLMNWVDGEHLNGKCTDDHLYSMGAMMGKLHVASTRFVAPHDFMRPHWGINSLRTDIQKLERYYPRFLSTNAWSLYQSAFDKIAYQLEVMHPTDQNYGLIHADLHTGNIVFNNGQPYPIDFGRCGYGYFLYDMAGALLELSPKQRQLFIQGYESVKSIDGDYIYELECFFIMFMIENYCHHCSDPNETPNLIQEQQYAQAYIQEYLDDNSFLFKMVEPIEVDEVNKGETL</sequence>
<evidence type="ECO:0000313" key="3">
    <source>
        <dbReference type="EMBL" id="UQZ87584.1"/>
    </source>
</evidence>
<dbReference type="RefSeq" id="WP_249863032.1">
    <property type="nucleotide sequence ID" value="NZ_CP027059.1"/>
</dbReference>
<dbReference type="InterPro" id="IPR011009">
    <property type="entry name" value="Kinase-like_dom_sf"/>
</dbReference>
<dbReference type="Proteomes" id="UP001057134">
    <property type="component" value="Chromosome"/>
</dbReference>
<keyword evidence="3" id="KW-0808">Transferase</keyword>
<name>A0ABY4S355_9BACL</name>
<dbReference type="GO" id="GO:0016301">
    <property type="term" value="F:kinase activity"/>
    <property type="evidence" value="ECO:0007669"/>
    <property type="project" value="UniProtKB-KW"/>
</dbReference>
<dbReference type="InterPro" id="IPR050249">
    <property type="entry name" value="Pseudomonas-type_ThrB"/>
</dbReference>
<dbReference type="SUPFAM" id="SSF56112">
    <property type="entry name" value="Protein kinase-like (PK-like)"/>
    <property type="match status" value="1"/>
</dbReference>
<reference evidence="3" key="1">
    <citation type="submission" date="2018-02" db="EMBL/GenBank/DDBJ databases">
        <authorList>
            <person name="Kim S.-K."/>
            <person name="Jung H.-I."/>
            <person name="Lee S.-W."/>
        </authorList>
    </citation>
    <scope>NUCLEOTIDE SEQUENCE</scope>
    <source>
        <strain evidence="3">SK3146</strain>
    </source>
</reference>
<dbReference type="InterPro" id="IPR002575">
    <property type="entry name" value="Aminoglycoside_PTrfase"/>
</dbReference>
<dbReference type="EMBL" id="CP027059">
    <property type="protein sequence ID" value="UQZ87584.1"/>
    <property type="molecule type" value="Genomic_DNA"/>
</dbReference>
<feature type="domain" description="Aminoglycoside phosphotransferase" evidence="2">
    <location>
        <begin position="48"/>
        <end position="270"/>
    </location>
</feature>
<dbReference type="PANTHER" id="PTHR21064:SF6">
    <property type="entry name" value="AMINOGLYCOSIDE PHOSPHOTRANSFERASE DOMAIN-CONTAINING PROTEIN"/>
    <property type="match status" value="1"/>
</dbReference>
<dbReference type="Pfam" id="PF01636">
    <property type="entry name" value="APH"/>
    <property type="match status" value="1"/>
</dbReference>
<reference evidence="3" key="2">
    <citation type="journal article" date="2021" name="J Anim Sci Technol">
        <title>Complete genome sequence of Paenibacillus konkukensis sp. nov. SK3146 as a potential probiotic strain.</title>
        <authorList>
            <person name="Jung H.I."/>
            <person name="Park S."/>
            <person name="Niu K.M."/>
            <person name="Lee S.W."/>
            <person name="Kothari D."/>
            <person name="Yi K.J."/>
            <person name="Kim S.K."/>
        </authorList>
    </citation>
    <scope>NUCLEOTIDE SEQUENCE</scope>
    <source>
        <strain evidence="3">SK3146</strain>
    </source>
</reference>
<organism evidence="3 4">
    <name type="scientific">Paenibacillus konkukensis</name>
    <dbReference type="NCBI Taxonomy" id="2020716"/>
    <lineage>
        <taxon>Bacteria</taxon>
        <taxon>Bacillati</taxon>
        <taxon>Bacillota</taxon>
        <taxon>Bacilli</taxon>
        <taxon>Bacillales</taxon>
        <taxon>Paenibacillaceae</taxon>
        <taxon>Paenibacillus</taxon>
    </lineage>
</organism>
<keyword evidence="4" id="KW-1185">Reference proteome</keyword>
<keyword evidence="3" id="KW-0418">Kinase</keyword>
<accession>A0ABY4S355</accession>
<evidence type="ECO:0000256" key="1">
    <source>
        <dbReference type="ARBA" id="ARBA00038240"/>
    </source>
</evidence>
<dbReference type="Gene3D" id="3.90.1200.10">
    <property type="match status" value="1"/>
</dbReference>
<dbReference type="PANTHER" id="PTHR21064">
    <property type="entry name" value="AMINOGLYCOSIDE PHOSPHOTRANSFERASE DOMAIN-CONTAINING PROTEIN-RELATED"/>
    <property type="match status" value="1"/>
</dbReference>